<dbReference type="Pfam" id="PF12937">
    <property type="entry name" value="F-box-like"/>
    <property type="match status" value="1"/>
</dbReference>
<dbReference type="SUPFAM" id="SSF81383">
    <property type="entry name" value="F-box domain"/>
    <property type="match status" value="1"/>
</dbReference>
<dbReference type="Gene3D" id="1.20.1280.50">
    <property type="match status" value="1"/>
</dbReference>
<dbReference type="Proteomes" id="UP000054248">
    <property type="component" value="Unassembled WGS sequence"/>
</dbReference>
<reference evidence="3" key="2">
    <citation type="submission" date="2015-01" db="EMBL/GenBank/DDBJ databases">
        <title>Evolutionary Origins and Diversification of the Mycorrhizal Mutualists.</title>
        <authorList>
            <consortium name="DOE Joint Genome Institute"/>
            <consortium name="Mycorrhizal Genomics Consortium"/>
            <person name="Kohler A."/>
            <person name="Kuo A."/>
            <person name="Nagy L.G."/>
            <person name="Floudas D."/>
            <person name="Copeland A."/>
            <person name="Barry K.W."/>
            <person name="Cichocki N."/>
            <person name="Veneault-Fourrey C."/>
            <person name="LaButti K."/>
            <person name="Lindquist E.A."/>
            <person name="Lipzen A."/>
            <person name="Lundell T."/>
            <person name="Morin E."/>
            <person name="Murat C."/>
            <person name="Riley R."/>
            <person name="Ohm R."/>
            <person name="Sun H."/>
            <person name="Tunlid A."/>
            <person name="Henrissat B."/>
            <person name="Grigoriev I.V."/>
            <person name="Hibbett D.S."/>
            <person name="Martin F."/>
        </authorList>
    </citation>
    <scope>NUCLEOTIDE SEQUENCE [LARGE SCALE GENOMIC DNA]</scope>
    <source>
        <strain evidence="3">MUT 4182</strain>
    </source>
</reference>
<protein>
    <recommendedName>
        <fullName evidence="1">F-box domain-containing protein</fullName>
    </recommendedName>
</protein>
<organism evidence="2 3">
    <name type="scientific">Tulasnella calospora MUT 4182</name>
    <dbReference type="NCBI Taxonomy" id="1051891"/>
    <lineage>
        <taxon>Eukaryota</taxon>
        <taxon>Fungi</taxon>
        <taxon>Dikarya</taxon>
        <taxon>Basidiomycota</taxon>
        <taxon>Agaricomycotina</taxon>
        <taxon>Agaricomycetes</taxon>
        <taxon>Cantharellales</taxon>
        <taxon>Tulasnellaceae</taxon>
        <taxon>Tulasnella</taxon>
    </lineage>
</organism>
<name>A0A0C3Q9B9_9AGAM</name>
<reference evidence="2 3" key="1">
    <citation type="submission" date="2014-04" db="EMBL/GenBank/DDBJ databases">
        <authorList>
            <consortium name="DOE Joint Genome Institute"/>
            <person name="Kuo A."/>
            <person name="Girlanda M."/>
            <person name="Perotto S."/>
            <person name="Kohler A."/>
            <person name="Nagy L.G."/>
            <person name="Floudas D."/>
            <person name="Copeland A."/>
            <person name="Barry K.W."/>
            <person name="Cichocki N."/>
            <person name="Veneault-Fourrey C."/>
            <person name="LaButti K."/>
            <person name="Lindquist E.A."/>
            <person name="Lipzen A."/>
            <person name="Lundell T."/>
            <person name="Morin E."/>
            <person name="Murat C."/>
            <person name="Sun H."/>
            <person name="Tunlid A."/>
            <person name="Henrissat B."/>
            <person name="Grigoriev I.V."/>
            <person name="Hibbett D.S."/>
            <person name="Martin F."/>
            <person name="Nordberg H.P."/>
            <person name="Cantor M.N."/>
            <person name="Hua S.X."/>
        </authorList>
    </citation>
    <scope>NUCLEOTIDE SEQUENCE [LARGE SCALE GENOMIC DNA]</scope>
    <source>
        <strain evidence="2 3">MUT 4182</strain>
    </source>
</reference>
<dbReference type="EMBL" id="KN823022">
    <property type="protein sequence ID" value="KIO26590.1"/>
    <property type="molecule type" value="Genomic_DNA"/>
</dbReference>
<dbReference type="CDD" id="cd09917">
    <property type="entry name" value="F-box_SF"/>
    <property type="match status" value="1"/>
</dbReference>
<dbReference type="OrthoDB" id="3255541at2759"/>
<evidence type="ECO:0000313" key="3">
    <source>
        <dbReference type="Proteomes" id="UP000054248"/>
    </source>
</evidence>
<gene>
    <name evidence="2" type="ORF">M407DRAFT_200248</name>
</gene>
<dbReference type="InterPro" id="IPR001810">
    <property type="entry name" value="F-box_dom"/>
</dbReference>
<proteinExistence type="predicted"/>
<accession>A0A0C3Q9B9</accession>
<dbReference type="HOGENOM" id="CLU_021164_5_3_1"/>
<evidence type="ECO:0000313" key="2">
    <source>
        <dbReference type="EMBL" id="KIO26590.1"/>
    </source>
</evidence>
<sequence>MWRPPKPNKQNVVRLNLLKGVESGNPRSSLPPPDVDYLVTRLDRLSLEPSMLQYLLGRSDESDIATSPVLLPELLSIVFSFCSSQDLSSAARVCKTWSELALDCIWADMTSLVPLYSVMPCIRRAMDGKGHYLADVLTDKQYDRFLFYAKRVRSLVLPETETPIPVSLSFVLHQRCTILRFGPLFPRLTKVEWAIDSDVENNVAFLQTLLLLTSPSLRTLILSLKSRPSKICPPVLHVFASLPNIKLKHFRLTLTNACFVEHHLLTLIDKQKELVELRAPQISFTPLSLRDTLAGLPHLRQLDISMRIQRPDESTELEIALRSIADLGPLMEILRLGITPTAKAGTSTSIWIPASSLRPLLACNALTKLDIVCNKASLGPWGTQDIVDMGKSWREMAELSICEGIAPDQHSGICLSLLPTFAANFSSTLTRLCVPFKNYQHDAVLKLSDQPPKTVLQSVRGLGTFNEPIADPDSAKQVGRYIVAFCPMVVTVYSKPPMDPMVRELTGAINEMRRDICGCEKCKR</sequence>
<dbReference type="InterPro" id="IPR036047">
    <property type="entry name" value="F-box-like_dom_sf"/>
</dbReference>
<keyword evidence="3" id="KW-1185">Reference proteome</keyword>
<evidence type="ECO:0000259" key="1">
    <source>
        <dbReference type="Pfam" id="PF12937"/>
    </source>
</evidence>
<dbReference type="AlphaFoldDB" id="A0A0C3Q9B9"/>
<feature type="domain" description="F-box" evidence="1">
    <location>
        <begin position="72"/>
        <end position="109"/>
    </location>
</feature>